<dbReference type="Proteomes" id="UP000642748">
    <property type="component" value="Unassembled WGS sequence"/>
</dbReference>
<accession>A0A8J3QSX1</accession>
<dbReference type="EMBL" id="BONZ01000031">
    <property type="protein sequence ID" value="GIH15155.1"/>
    <property type="molecule type" value="Genomic_DNA"/>
</dbReference>
<evidence type="ECO:0000259" key="1">
    <source>
        <dbReference type="Pfam" id="PF13577"/>
    </source>
</evidence>
<evidence type="ECO:0000313" key="2">
    <source>
        <dbReference type="EMBL" id="GIH15155.1"/>
    </source>
</evidence>
<protein>
    <recommendedName>
        <fullName evidence="1">SnoaL-like domain-containing protein</fullName>
    </recommendedName>
</protein>
<feature type="domain" description="SnoaL-like" evidence="1">
    <location>
        <begin position="18"/>
        <end position="142"/>
    </location>
</feature>
<evidence type="ECO:0000313" key="3">
    <source>
        <dbReference type="Proteomes" id="UP000642748"/>
    </source>
</evidence>
<name>A0A8J3QSX1_9ACTN</name>
<sequence>MAESQASLPGLVSDADHLSLSRLVVESTWRVDSGRAGTLHELFVDDGELRVEQTYRGREAIRAWGQALERANPYPGIRHLASNLRFVASAVDGEGRDTAEGVTVLTVYVNDADGRPTSTPWVVGEDHDRFVRTEAGWRFTHRSWIQLFTRD</sequence>
<dbReference type="AlphaFoldDB" id="A0A8J3QSX1"/>
<dbReference type="InterPro" id="IPR032710">
    <property type="entry name" value="NTF2-like_dom_sf"/>
</dbReference>
<reference evidence="2" key="1">
    <citation type="submission" date="2021-01" db="EMBL/GenBank/DDBJ databases">
        <title>Whole genome shotgun sequence of Rugosimonospora africana NBRC 104875.</title>
        <authorList>
            <person name="Komaki H."/>
            <person name="Tamura T."/>
        </authorList>
    </citation>
    <scope>NUCLEOTIDE SEQUENCE</scope>
    <source>
        <strain evidence="2">NBRC 104875</strain>
    </source>
</reference>
<dbReference type="InterPro" id="IPR037401">
    <property type="entry name" value="SnoaL-like"/>
</dbReference>
<organism evidence="2 3">
    <name type="scientific">Rugosimonospora africana</name>
    <dbReference type="NCBI Taxonomy" id="556532"/>
    <lineage>
        <taxon>Bacteria</taxon>
        <taxon>Bacillati</taxon>
        <taxon>Actinomycetota</taxon>
        <taxon>Actinomycetes</taxon>
        <taxon>Micromonosporales</taxon>
        <taxon>Micromonosporaceae</taxon>
        <taxon>Rugosimonospora</taxon>
    </lineage>
</organism>
<dbReference type="Gene3D" id="3.10.450.50">
    <property type="match status" value="1"/>
</dbReference>
<gene>
    <name evidence="2" type="ORF">Raf01_33270</name>
</gene>
<dbReference type="RefSeq" id="WP_203918796.1">
    <property type="nucleotide sequence ID" value="NZ_BONZ01000031.1"/>
</dbReference>
<comment type="caution">
    <text evidence="2">The sequence shown here is derived from an EMBL/GenBank/DDBJ whole genome shotgun (WGS) entry which is preliminary data.</text>
</comment>
<proteinExistence type="predicted"/>
<dbReference type="Pfam" id="PF13577">
    <property type="entry name" value="SnoaL_4"/>
    <property type="match status" value="1"/>
</dbReference>
<keyword evidence="3" id="KW-1185">Reference proteome</keyword>
<dbReference type="SUPFAM" id="SSF54427">
    <property type="entry name" value="NTF2-like"/>
    <property type="match status" value="1"/>
</dbReference>